<accession>A0A165DD72</accession>
<organism evidence="2 3">
    <name type="scientific">Calocera cornea HHB12733</name>
    <dbReference type="NCBI Taxonomy" id="1353952"/>
    <lineage>
        <taxon>Eukaryota</taxon>
        <taxon>Fungi</taxon>
        <taxon>Dikarya</taxon>
        <taxon>Basidiomycota</taxon>
        <taxon>Agaricomycotina</taxon>
        <taxon>Dacrymycetes</taxon>
        <taxon>Dacrymycetales</taxon>
        <taxon>Dacrymycetaceae</taxon>
        <taxon>Calocera</taxon>
    </lineage>
</organism>
<dbReference type="OrthoDB" id="9997422at2759"/>
<dbReference type="PROSITE" id="PS50035">
    <property type="entry name" value="PLD"/>
    <property type="match status" value="1"/>
</dbReference>
<evidence type="ECO:0000313" key="3">
    <source>
        <dbReference type="Proteomes" id="UP000076842"/>
    </source>
</evidence>
<dbReference type="GO" id="GO:0032049">
    <property type="term" value="P:cardiolipin biosynthetic process"/>
    <property type="evidence" value="ECO:0007669"/>
    <property type="project" value="UniProtKB-ARBA"/>
</dbReference>
<evidence type="ECO:0000259" key="1">
    <source>
        <dbReference type="PROSITE" id="PS50035"/>
    </source>
</evidence>
<dbReference type="STRING" id="1353952.A0A165DD72"/>
<dbReference type="SUPFAM" id="SSF56024">
    <property type="entry name" value="Phospholipase D/nuclease"/>
    <property type="match status" value="2"/>
</dbReference>
<name>A0A165DD72_9BASI</name>
<dbReference type="CDD" id="cd00138">
    <property type="entry name" value="PLDc_SF"/>
    <property type="match status" value="1"/>
</dbReference>
<dbReference type="PANTHER" id="PTHR21248">
    <property type="entry name" value="CARDIOLIPIN SYNTHASE"/>
    <property type="match status" value="1"/>
</dbReference>
<dbReference type="PANTHER" id="PTHR21248:SF22">
    <property type="entry name" value="PHOSPHOLIPASE D"/>
    <property type="match status" value="1"/>
</dbReference>
<feature type="domain" description="PLD phosphodiesterase" evidence="1">
    <location>
        <begin position="226"/>
        <end position="253"/>
    </location>
</feature>
<dbReference type="InParanoid" id="A0A165DD72"/>
<dbReference type="AlphaFoldDB" id="A0A165DD72"/>
<dbReference type="InterPro" id="IPR001736">
    <property type="entry name" value="PLipase_D/transphosphatidylase"/>
</dbReference>
<dbReference type="Pfam" id="PF13091">
    <property type="entry name" value="PLDc_2"/>
    <property type="match status" value="1"/>
</dbReference>
<keyword evidence="3" id="KW-1185">Reference proteome</keyword>
<evidence type="ECO:0000313" key="2">
    <source>
        <dbReference type="EMBL" id="KZT52557.1"/>
    </source>
</evidence>
<protein>
    <recommendedName>
        <fullName evidence="1">PLD phosphodiesterase domain-containing protein</fullName>
    </recommendedName>
</protein>
<dbReference type="GO" id="GO:0030572">
    <property type="term" value="F:phosphatidyltransferase activity"/>
    <property type="evidence" value="ECO:0007669"/>
    <property type="project" value="UniProtKB-ARBA"/>
</dbReference>
<sequence length="877" mass="97599">MVNQRVVDLCHKEETVTSYLAQHPNKAPHKIPNKLFPKPNPFKRLLFRYEVKKELHHGHGELTKEELDRVASCGKFDKRPSDLFLQMYADVLLCLERDPMSGLVSPPLMGGTGTIPLSIVSVIPDIMQHYYDVIIRAEHEVILATNYWQPSRSVTKIGDALRQLSKTAGEKNRKIIVKLMYDRGALRQFIHNHAPVPPKGWKAVDLPEAAEIPNIQMEVVNFHRPLLGTFHSKYLIVDRKVALLNSNNIQDRPNVEMMVHLEGPIVDSLFDMAMLSWHNALKPPLPSLLGELSDASTQSPGPRYKFGKQNPYIACKNIEAASRRARGELRRQHTELLAELERERQQRMHGRGAELWDSVRDAFNINSAATDPSARTRGTELWDTVRDAFHSNPASAEPPSRGGWNVRDALLRRNPSEERSPSRGFSWPWYRDPENGAPSRPATIHHLEASDSTRANGIGAPMADSPIEMRSRAQSLHEHQFIPAQKAPSAPAPSATLNGNGLSPSPATVMIHSPLVQSPMVQSPTGETGSSPVEETHASTPAVQDFAKAQNGTPRSPLANGSAIQTLDVNTPHSVHYIVESPIGSHLTSRANSVDSDSPIVIHSSLAKVAAHLNLGNNCEVEATATELEGDFRPHILHKPHEPVPIVMVSRRPHGAPGHKDIRTPQNAAWLGAFRYAKRKVLIQTPTFNASPVVAAALAACRRGIEVVLYLDLGFNDQGEMIPFQGGTNEQVIFKMYRILREEGHGDEKNLKVYWYTGKDQIKPMNARFKQRNCHVKFCAVDDQVGIVGNGNQDTQSWFHSQEINVMVDSPAIVKEWIDGLNTNQNTLAFGLVDDDGIWRYKEGEKKGQPLEDLGGLETGFLASIRELFRMIKKARG</sequence>
<reference evidence="2 3" key="1">
    <citation type="journal article" date="2016" name="Mol. Biol. Evol.">
        <title>Comparative Genomics of Early-Diverging Mushroom-Forming Fungi Provides Insights into the Origins of Lignocellulose Decay Capabilities.</title>
        <authorList>
            <person name="Nagy L.G."/>
            <person name="Riley R."/>
            <person name="Tritt A."/>
            <person name="Adam C."/>
            <person name="Daum C."/>
            <person name="Floudas D."/>
            <person name="Sun H."/>
            <person name="Yadav J.S."/>
            <person name="Pangilinan J."/>
            <person name="Larsson K.H."/>
            <person name="Matsuura K."/>
            <person name="Barry K."/>
            <person name="Labutti K."/>
            <person name="Kuo R."/>
            <person name="Ohm R.A."/>
            <person name="Bhattacharya S.S."/>
            <person name="Shirouzu T."/>
            <person name="Yoshinaga Y."/>
            <person name="Martin F.M."/>
            <person name="Grigoriev I.V."/>
            <person name="Hibbett D.S."/>
        </authorList>
    </citation>
    <scope>NUCLEOTIDE SEQUENCE [LARGE SCALE GENOMIC DNA]</scope>
    <source>
        <strain evidence="2 3">HHB12733</strain>
    </source>
</reference>
<dbReference type="Proteomes" id="UP000076842">
    <property type="component" value="Unassembled WGS sequence"/>
</dbReference>
<dbReference type="InterPro" id="IPR025202">
    <property type="entry name" value="PLD-like_dom"/>
</dbReference>
<proteinExistence type="predicted"/>
<dbReference type="EMBL" id="KV424062">
    <property type="protein sequence ID" value="KZT52557.1"/>
    <property type="molecule type" value="Genomic_DNA"/>
</dbReference>
<gene>
    <name evidence="2" type="ORF">CALCODRAFT_520622</name>
</gene>
<dbReference type="Gene3D" id="3.30.870.10">
    <property type="entry name" value="Endonuclease Chain A"/>
    <property type="match status" value="2"/>
</dbReference>